<keyword evidence="1" id="KW-0812">Transmembrane</keyword>
<reference evidence="3" key="1">
    <citation type="submission" date="2020-10" db="EMBL/GenBank/DDBJ databases">
        <authorList>
            <person name="Kikuchi T."/>
        </authorList>
    </citation>
    <scope>NUCLEOTIDE SEQUENCE</scope>
    <source>
        <strain evidence="3">NKZ352</strain>
    </source>
</reference>
<keyword evidence="1" id="KW-1133">Transmembrane helix</keyword>
<dbReference type="Pfam" id="PF13383">
    <property type="entry name" value="Methyltransf_22"/>
    <property type="match status" value="1"/>
</dbReference>
<protein>
    <recommendedName>
        <fullName evidence="2">Methyltransferase domain-containing protein</fullName>
    </recommendedName>
</protein>
<dbReference type="SUPFAM" id="SSF53335">
    <property type="entry name" value="S-adenosyl-L-methionine-dependent methyltransferases"/>
    <property type="match status" value="1"/>
</dbReference>
<dbReference type="Proteomes" id="UP000835052">
    <property type="component" value="Unassembled WGS sequence"/>
</dbReference>
<keyword evidence="4" id="KW-1185">Reference proteome</keyword>
<name>A0A8S1HP60_9PELO</name>
<dbReference type="EMBL" id="CAJGYM010000083">
    <property type="protein sequence ID" value="CAD6197013.1"/>
    <property type="molecule type" value="Genomic_DNA"/>
</dbReference>
<feature type="domain" description="Methyltransferase" evidence="2">
    <location>
        <begin position="108"/>
        <end position="302"/>
    </location>
</feature>
<gene>
    <name evidence="3" type="ORF">CAUJ_LOCUS12924</name>
</gene>
<dbReference type="PANTHER" id="PTHR32026">
    <property type="entry name" value="METHYLTRANSFERASE-LIKE PROTEIN 24"/>
    <property type="match status" value="1"/>
</dbReference>
<evidence type="ECO:0000256" key="1">
    <source>
        <dbReference type="SAM" id="Phobius"/>
    </source>
</evidence>
<dbReference type="InterPro" id="IPR029063">
    <property type="entry name" value="SAM-dependent_MTases_sf"/>
</dbReference>
<dbReference type="InterPro" id="IPR025714">
    <property type="entry name" value="Methyltranfer_dom"/>
</dbReference>
<dbReference type="OrthoDB" id="5815019at2759"/>
<keyword evidence="1" id="KW-0472">Membrane</keyword>
<organism evidence="3 4">
    <name type="scientific">Caenorhabditis auriculariae</name>
    <dbReference type="NCBI Taxonomy" id="2777116"/>
    <lineage>
        <taxon>Eukaryota</taxon>
        <taxon>Metazoa</taxon>
        <taxon>Ecdysozoa</taxon>
        <taxon>Nematoda</taxon>
        <taxon>Chromadorea</taxon>
        <taxon>Rhabditida</taxon>
        <taxon>Rhabditina</taxon>
        <taxon>Rhabditomorpha</taxon>
        <taxon>Rhabditoidea</taxon>
        <taxon>Rhabditidae</taxon>
        <taxon>Peloderinae</taxon>
        <taxon>Caenorhabditis</taxon>
    </lineage>
</organism>
<evidence type="ECO:0000259" key="2">
    <source>
        <dbReference type="Pfam" id="PF13383"/>
    </source>
</evidence>
<evidence type="ECO:0000313" key="4">
    <source>
        <dbReference type="Proteomes" id="UP000835052"/>
    </source>
</evidence>
<comment type="caution">
    <text evidence="3">The sequence shown here is derived from an EMBL/GenBank/DDBJ whole genome shotgun (WGS) entry which is preliminary data.</text>
</comment>
<dbReference type="PANTHER" id="PTHR32026:SF27">
    <property type="entry name" value="METHYLTRANSFERASE FKBM DOMAIN-CONTAINING PROTEIN-RELATED"/>
    <property type="match status" value="1"/>
</dbReference>
<proteinExistence type="predicted"/>
<feature type="transmembrane region" description="Helical" evidence="1">
    <location>
        <begin position="6"/>
        <end position="23"/>
    </location>
</feature>
<evidence type="ECO:0000313" key="3">
    <source>
        <dbReference type="EMBL" id="CAD6197013.1"/>
    </source>
</evidence>
<dbReference type="Gene3D" id="3.40.50.150">
    <property type="entry name" value="Vaccinia Virus protein VP39"/>
    <property type="match status" value="1"/>
</dbReference>
<dbReference type="AlphaFoldDB" id="A0A8S1HP60"/>
<sequence>MTPNNYTPVLLAVLILFLIYLILNKDNMIDSRVDELNALIAKQIANQKGAVTVRPTIGTDGQVSWQKETSKTPQNPQISIETLQKYFLKQKENRVRLLQTINDQTARGNQYFAVFYNGIVPEMYCPDMVRIGNVNDGGKWTCNPWVFPQENCSVYSLGLHDEVSFEEEVQLFTKNGCRLFGYDMIEQTNATKIRYAAVKGVASKVEISTMNDQTGSKKTIERLFEENGDNYAEIFKIDIEGAEKYALEPFLAKYRVCQILIELHGKPGEMLQLLVKIAKKGYLLYFFEVNGDSLSASEFSFIHPDCAARYGAVPLAPYLAGIY</sequence>
<accession>A0A8S1HP60</accession>
<dbReference type="InterPro" id="IPR026913">
    <property type="entry name" value="METTL24"/>
</dbReference>